<dbReference type="PANTHER" id="PTHR43779:SF3">
    <property type="entry name" value="(3R)-3-[(CARBOXYMETHYL)AMINO]FATTY ACID OXYGENASE_DECARBOXYLASE"/>
    <property type="match status" value="1"/>
</dbReference>
<organism evidence="7 8">
    <name type="scientific">Enhydrobacter aerosaccus</name>
    <dbReference type="NCBI Taxonomy" id="225324"/>
    <lineage>
        <taxon>Bacteria</taxon>
        <taxon>Pseudomonadati</taxon>
        <taxon>Pseudomonadota</taxon>
        <taxon>Alphaproteobacteria</taxon>
        <taxon>Hyphomicrobiales</taxon>
        <taxon>Enhydrobacter</taxon>
    </lineage>
</organism>
<dbReference type="OrthoDB" id="7346227at2"/>
<dbReference type="Proteomes" id="UP000190092">
    <property type="component" value="Unassembled WGS sequence"/>
</dbReference>
<evidence type="ECO:0000313" key="7">
    <source>
        <dbReference type="EMBL" id="SKA22164.1"/>
    </source>
</evidence>
<name>A0A1T4S1N7_9HYPH</name>
<dbReference type="PANTHER" id="PTHR43779">
    <property type="entry name" value="DIOXYGENASE RV0097-RELATED"/>
    <property type="match status" value="1"/>
</dbReference>
<keyword evidence="2" id="KW-0479">Metal-binding</keyword>
<keyword evidence="4" id="KW-0560">Oxidoreductase</keyword>
<dbReference type="InterPro" id="IPR003819">
    <property type="entry name" value="TauD/TfdA-like"/>
</dbReference>
<dbReference type="GO" id="GO:0016706">
    <property type="term" value="F:2-oxoglutarate-dependent dioxygenase activity"/>
    <property type="evidence" value="ECO:0007669"/>
    <property type="project" value="UniProtKB-ARBA"/>
</dbReference>
<evidence type="ECO:0000256" key="2">
    <source>
        <dbReference type="ARBA" id="ARBA00022723"/>
    </source>
</evidence>
<comment type="similarity">
    <text evidence="1">Belongs to the TfdA dioxygenase family.</text>
</comment>
<dbReference type="AlphaFoldDB" id="A0A1T4S1N7"/>
<evidence type="ECO:0000259" key="6">
    <source>
        <dbReference type="Pfam" id="PF02668"/>
    </source>
</evidence>
<reference evidence="8" key="1">
    <citation type="submission" date="2017-02" db="EMBL/GenBank/DDBJ databases">
        <authorList>
            <person name="Varghese N."/>
            <person name="Submissions S."/>
        </authorList>
    </citation>
    <scope>NUCLEOTIDE SEQUENCE [LARGE SCALE GENOMIC DNA]</scope>
    <source>
        <strain evidence="8">ATCC 27094</strain>
    </source>
</reference>
<dbReference type="InterPro" id="IPR051178">
    <property type="entry name" value="TfdA_dioxygenase"/>
</dbReference>
<keyword evidence="3 7" id="KW-0223">Dioxygenase</keyword>
<evidence type="ECO:0000256" key="1">
    <source>
        <dbReference type="ARBA" id="ARBA00005896"/>
    </source>
</evidence>
<sequence>MSGRLEIDGPLPGARFGATVRLDRPLGEATPEGLPQALADAGGLLLIPGRTEIGPAPALLVELSRLFGPEVEDYRNLLIGRHMVHETQPEILLVTNTVPGARPPPALPDPPLTADGKFPVQYPHRRGWHTDQSYRRPPPDISLFYAAVPVDRTRGQTLFASGILAYEALPPALKARVDGLQGLHAQPGSGRGRKEALAGTPPRAFAPHERSQPQPVVRTHPVTGERALYLCEYSQMDWFEGPFVGMQPGPHGDGAALLDELMAHYTRPEFVYVHEWTEGDLLIWDNRCLIHTATWYDPEKDRRVMWRTTVGGNPGPLYAGERKSWIPLDQAAV</sequence>
<dbReference type="InterPro" id="IPR042098">
    <property type="entry name" value="TauD-like_sf"/>
</dbReference>
<feature type="domain" description="TauD/TfdA-like" evidence="6">
    <location>
        <begin position="10"/>
        <end position="309"/>
    </location>
</feature>
<dbReference type="Gene3D" id="3.60.130.10">
    <property type="entry name" value="Clavaminate synthase-like"/>
    <property type="match status" value="1"/>
</dbReference>
<protein>
    <submittedName>
        <fullName evidence="7">Taurine dioxygenase</fullName>
    </submittedName>
</protein>
<dbReference type="STRING" id="225324.SAMN02745126_04290"/>
<evidence type="ECO:0000256" key="3">
    <source>
        <dbReference type="ARBA" id="ARBA00022964"/>
    </source>
</evidence>
<dbReference type="EMBL" id="FUWJ01000006">
    <property type="protein sequence ID" value="SKA22164.1"/>
    <property type="molecule type" value="Genomic_DNA"/>
</dbReference>
<accession>A0A1T4S1N7</accession>
<evidence type="ECO:0000256" key="4">
    <source>
        <dbReference type="ARBA" id="ARBA00023002"/>
    </source>
</evidence>
<proteinExistence type="inferred from homology"/>
<evidence type="ECO:0000313" key="8">
    <source>
        <dbReference type="Proteomes" id="UP000190092"/>
    </source>
</evidence>
<evidence type="ECO:0000256" key="5">
    <source>
        <dbReference type="ARBA" id="ARBA00023004"/>
    </source>
</evidence>
<keyword evidence="5" id="KW-0408">Iron</keyword>
<gene>
    <name evidence="7" type="ORF">SAMN02745126_04290</name>
</gene>
<keyword evidence="8" id="KW-1185">Reference proteome</keyword>
<dbReference type="GO" id="GO:0046872">
    <property type="term" value="F:metal ion binding"/>
    <property type="evidence" value="ECO:0007669"/>
    <property type="project" value="UniProtKB-KW"/>
</dbReference>
<dbReference type="Pfam" id="PF02668">
    <property type="entry name" value="TauD"/>
    <property type="match status" value="1"/>
</dbReference>
<dbReference type="RefSeq" id="WP_085935960.1">
    <property type="nucleotide sequence ID" value="NZ_FUWJ01000006.1"/>
</dbReference>
<dbReference type="SUPFAM" id="SSF51197">
    <property type="entry name" value="Clavaminate synthase-like"/>
    <property type="match status" value="1"/>
</dbReference>